<protein>
    <submittedName>
        <fullName evidence="10">Thiol reductant ABC exporter subunit CydC</fullName>
    </submittedName>
</protein>
<keyword evidence="6 7" id="KW-0472">Membrane</keyword>
<evidence type="ECO:0000256" key="3">
    <source>
        <dbReference type="ARBA" id="ARBA00022741"/>
    </source>
</evidence>
<evidence type="ECO:0000256" key="5">
    <source>
        <dbReference type="ARBA" id="ARBA00022989"/>
    </source>
</evidence>
<evidence type="ECO:0000259" key="9">
    <source>
        <dbReference type="PROSITE" id="PS50929"/>
    </source>
</evidence>
<reference evidence="10 11" key="1">
    <citation type="submission" date="2024-02" db="EMBL/GenBank/DDBJ databases">
        <title>Janibacter sp. nov., isolated from gut of marine sandworm.</title>
        <authorList>
            <person name="Kim B."/>
            <person name="Jun M.O."/>
            <person name="Shin N.-R."/>
        </authorList>
    </citation>
    <scope>NUCLEOTIDE SEQUENCE [LARGE SCALE GENOMIC DNA]</scope>
    <source>
        <strain evidence="10 11">A1S7</strain>
    </source>
</reference>
<sequence length="580" mass="60888">MMRHLDPTRLPTLHLSRGLVVAGLLGGVATASGIALTTTSGWLIVRADEQPQIMLLLTAIVAVRTFGLARPVFRYWERLRSHDVALRDLAERRTGTYAALVPLTPARLGARGRTDVLTGVVDDLTDVVEASVRVTVPAIAALVAGVGAAALTALVDPRVGLVLAAMLLATAVVAILADRLESRSQAAVLAARAEVARVVQLTTEQADELRVIGGTGSAHDWLRAAHVRLRASVARQSRGRSLSAAAVLVITGASTLACAALASTSGADAPVRALLVLAPVATGEALGVLTDATRALARARACARRLVELLGRTPAVVDHPEVEPPSRRPRGAWDPLRRTAHAERGTQGHPLRPHGTPRLELRDLAAGWLPGRTDLGPLDLTIEPGERVAITGPNGSGKSTLLAVLARHLDPTAGRYTVDDTDVTHAPLADVRRLVAVVDDEPHVLAGTLRANLALAAPDADDQVLVDSLRRAGLGTWLDGLEHGLDSRLGTGGLGISGGERTRLAIARAIASARPVVLLDEPVAHLDHPTAEVVIADLLQGAGERSVIMVTHHHVGLDRMDRVVTMQEGVPSHGQERVPG</sequence>
<dbReference type="PROSITE" id="PS50893">
    <property type="entry name" value="ABC_TRANSPORTER_2"/>
    <property type="match status" value="1"/>
</dbReference>
<evidence type="ECO:0000259" key="8">
    <source>
        <dbReference type="PROSITE" id="PS50893"/>
    </source>
</evidence>
<evidence type="ECO:0000313" key="10">
    <source>
        <dbReference type="EMBL" id="WXB77901.1"/>
    </source>
</evidence>
<keyword evidence="11" id="KW-1185">Reference proteome</keyword>
<keyword evidence="5 7" id="KW-1133">Transmembrane helix</keyword>
<dbReference type="SUPFAM" id="SSF52540">
    <property type="entry name" value="P-loop containing nucleoside triphosphate hydrolases"/>
    <property type="match status" value="1"/>
</dbReference>
<dbReference type="Pfam" id="PF00005">
    <property type="entry name" value="ABC_tran"/>
    <property type="match status" value="1"/>
</dbReference>
<feature type="transmembrane region" description="Helical" evidence="7">
    <location>
        <begin position="20"/>
        <end position="45"/>
    </location>
</feature>
<accession>A0ABZ2MLC7</accession>
<dbReference type="SUPFAM" id="SSF90123">
    <property type="entry name" value="ABC transporter transmembrane region"/>
    <property type="match status" value="1"/>
</dbReference>
<feature type="transmembrane region" description="Helical" evidence="7">
    <location>
        <begin position="242"/>
        <end position="262"/>
    </location>
</feature>
<dbReference type="InterPro" id="IPR036640">
    <property type="entry name" value="ABC1_TM_sf"/>
</dbReference>
<evidence type="ECO:0000313" key="11">
    <source>
        <dbReference type="Proteomes" id="UP001382727"/>
    </source>
</evidence>
<dbReference type="InterPro" id="IPR017871">
    <property type="entry name" value="ABC_transporter-like_CS"/>
</dbReference>
<dbReference type="PANTHER" id="PTHR24221:SF654">
    <property type="entry name" value="ATP-BINDING CASSETTE SUB-FAMILY B MEMBER 6"/>
    <property type="match status" value="1"/>
</dbReference>
<keyword evidence="3" id="KW-0547">Nucleotide-binding</keyword>
<feature type="transmembrane region" description="Helical" evidence="7">
    <location>
        <begin position="134"/>
        <end position="153"/>
    </location>
</feature>
<dbReference type="InterPro" id="IPR003593">
    <property type="entry name" value="AAA+_ATPase"/>
</dbReference>
<dbReference type="SMART" id="SM00382">
    <property type="entry name" value="AAA"/>
    <property type="match status" value="1"/>
</dbReference>
<dbReference type="InterPro" id="IPR027417">
    <property type="entry name" value="P-loop_NTPase"/>
</dbReference>
<dbReference type="PROSITE" id="PS50929">
    <property type="entry name" value="ABC_TM1F"/>
    <property type="match status" value="1"/>
</dbReference>
<evidence type="ECO:0000256" key="6">
    <source>
        <dbReference type="ARBA" id="ARBA00023136"/>
    </source>
</evidence>
<comment type="subcellular location">
    <subcellularLocation>
        <location evidence="1">Cell membrane</location>
        <topology evidence="1">Multi-pass membrane protein</topology>
    </subcellularLocation>
</comment>
<evidence type="ECO:0000256" key="7">
    <source>
        <dbReference type="SAM" id="Phobius"/>
    </source>
</evidence>
<dbReference type="PROSITE" id="PS00211">
    <property type="entry name" value="ABC_TRANSPORTER_1"/>
    <property type="match status" value="1"/>
</dbReference>
<feature type="domain" description="ABC transmembrane type-1" evidence="9">
    <location>
        <begin position="20"/>
        <end position="263"/>
    </location>
</feature>
<dbReference type="EMBL" id="CP144913">
    <property type="protein sequence ID" value="WXB77901.1"/>
    <property type="molecule type" value="Genomic_DNA"/>
</dbReference>
<dbReference type="Gene3D" id="1.20.1560.10">
    <property type="entry name" value="ABC transporter type 1, transmembrane domain"/>
    <property type="match status" value="1"/>
</dbReference>
<dbReference type="Gene3D" id="3.40.50.300">
    <property type="entry name" value="P-loop containing nucleotide triphosphate hydrolases"/>
    <property type="match status" value="1"/>
</dbReference>
<feature type="domain" description="ABC transporter" evidence="8">
    <location>
        <begin position="359"/>
        <end position="580"/>
    </location>
</feature>
<gene>
    <name evidence="10" type="primary">cydC</name>
    <name evidence="10" type="ORF">V1351_07455</name>
</gene>
<feature type="transmembrane region" description="Helical" evidence="7">
    <location>
        <begin position="51"/>
        <end position="73"/>
    </location>
</feature>
<dbReference type="PANTHER" id="PTHR24221">
    <property type="entry name" value="ATP-BINDING CASSETTE SUB-FAMILY B"/>
    <property type="match status" value="1"/>
</dbReference>
<evidence type="ECO:0000256" key="2">
    <source>
        <dbReference type="ARBA" id="ARBA00022692"/>
    </source>
</evidence>
<proteinExistence type="predicted"/>
<keyword evidence="4" id="KW-0067">ATP-binding</keyword>
<dbReference type="InterPro" id="IPR039421">
    <property type="entry name" value="Type_1_exporter"/>
</dbReference>
<dbReference type="InterPro" id="IPR003439">
    <property type="entry name" value="ABC_transporter-like_ATP-bd"/>
</dbReference>
<organism evidence="10 11">
    <name type="scientific">Janibacter alittae</name>
    <dbReference type="NCBI Taxonomy" id="3115209"/>
    <lineage>
        <taxon>Bacteria</taxon>
        <taxon>Bacillati</taxon>
        <taxon>Actinomycetota</taxon>
        <taxon>Actinomycetes</taxon>
        <taxon>Micrococcales</taxon>
        <taxon>Intrasporangiaceae</taxon>
        <taxon>Janibacter</taxon>
    </lineage>
</organism>
<evidence type="ECO:0000256" key="4">
    <source>
        <dbReference type="ARBA" id="ARBA00022840"/>
    </source>
</evidence>
<keyword evidence="2 7" id="KW-0812">Transmembrane</keyword>
<dbReference type="InterPro" id="IPR011527">
    <property type="entry name" value="ABC1_TM_dom"/>
</dbReference>
<feature type="transmembrane region" description="Helical" evidence="7">
    <location>
        <begin position="159"/>
        <end position="177"/>
    </location>
</feature>
<dbReference type="InterPro" id="IPR014223">
    <property type="entry name" value="ABC_CydC/D"/>
</dbReference>
<dbReference type="Proteomes" id="UP001382727">
    <property type="component" value="Chromosome"/>
</dbReference>
<name>A0ABZ2MLC7_9MICO</name>
<dbReference type="NCBIfam" id="TIGR02868">
    <property type="entry name" value="CydC"/>
    <property type="match status" value="1"/>
</dbReference>
<evidence type="ECO:0000256" key="1">
    <source>
        <dbReference type="ARBA" id="ARBA00004651"/>
    </source>
</evidence>
<dbReference type="RefSeq" id="WP_338752211.1">
    <property type="nucleotide sequence ID" value="NZ_CP144913.1"/>
</dbReference>